<feature type="compositionally biased region" description="Basic and acidic residues" evidence="1">
    <location>
        <begin position="361"/>
        <end position="372"/>
    </location>
</feature>
<evidence type="ECO:0000313" key="3">
    <source>
        <dbReference type="RefSeq" id="XP_033722450.1"/>
    </source>
</evidence>
<dbReference type="InParanoid" id="A0A6J3S6A7"/>
<reference evidence="3" key="2">
    <citation type="submission" date="2025-08" db="UniProtKB">
        <authorList>
            <consortium name="RefSeq"/>
        </authorList>
    </citation>
    <scope>IDENTIFICATION</scope>
    <source>
        <tissue evidence="3">Spleen</tissue>
    </source>
</reference>
<protein>
    <submittedName>
        <fullName evidence="3">Uncharacterized protein LOC117314230</fullName>
    </submittedName>
</protein>
<dbReference type="Proteomes" id="UP000245320">
    <property type="component" value="Chromosome 11"/>
</dbReference>
<proteinExistence type="predicted"/>
<dbReference type="OrthoDB" id="10636052at2759"/>
<feature type="region of interest" description="Disordered" evidence="1">
    <location>
        <begin position="107"/>
        <end position="163"/>
    </location>
</feature>
<feature type="compositionally biased region" description="Low complexity" evidence="1">
    <location>
        <begin position="125"/>
        <end position="136"/>
    </location>
</feature>
<evidence type="ECO:0000256" key="1">
    <source>
        <dbReference type="SAM" id="MobiDB-lite"/>
    </source>
</evidence>
<organism evidence="2 3">
    <name type="scientific">Tursiops truncatus</name>
    <name type="common">Atlantic bottle-nosed dolphin</name>
    <name type="synonym">Delphinus truncatus</name>
    <dbReference type="NCBI Taxonomy" id="9739"/>
    <lineage>
        <taxon>Eukaryota</taxon>
        <taxon>Metazoa</taxon>
        <taxon>Chordata</taxon>
        <taxon>Craniata</taxon>
        <taxon>Vertebrata</taxon>
        <taxon>Euteleostomi</taxon>
        <taxon>Mammalia</taxon>
        <taxon>Eutheria</taxon>
        <taxon>Laurasiatheria</taxon>
        <taxon>Artiodactyla</taxon>
        <taxon>Whippomorpha</taxon>
        <taxon>Cetacea</taxon>
        <taxon>Odontoceti</taxon>
        <taxon>Delphinidae</taxon>
        <taxon>Tursiops</taxon>
    </lineage>
</organism>
<keyword evidence="2" id="KW-1185">Reference proteome</keyword>
<dbReference type="AlphaFoldDB" id="A0A6J3S6A7"/>
<feature type="region of interest" description="Disordered" evidence="1">
    <location>
        <begin position="75"/>
        <end position="94"/>
    </location>
</feature>
<feature type="region of interest" description="Disordered" evidence="1">
    <location>
        <begin position="289"/>
        <end position="338"/>
    </location>
</feature>
<sequence>MKVYIPTNLPDFFQPLEGQPRVWDVSDGRTDRQPGKPHLRRQTDSQHECEPEIKYRFNISQASVPGRVSADLPTFSPLQGVGQRPGSLGPSGLVQSRLGKRLRYLLLGSPRPQMQGSRLRRGREAPATAAAAARPSSLPPSSSPSLPLSLPRALPLAGPSRGQPVLDQIQVAPKETKKKGPLTWKRKKERPLTAFIFHALTLGGPQFRRPGPGPAAAEVCGACRLAHAGRRVPRAVRCTLWAAAPAAQTPNRPQGPYYRLNLRLPASPLASAQEPAPLRLRPKFTHNPPCSCSRARPDTLPSQGAHWPPSGRGLARGCKPPPLHGTHTKPSVLTLPPAAPCPWPRCPSPVPEKGCISERAEAGRWARAEGAGEPRSQGGHRGSAG</sequence>
<feature type="region of interest" description="Disordered" evidence="1">
    <location>
        <begin position="20"/>
        <end position="48"/>
    </location>
</feature>
<feature type="region of interest" description="Disordered" evidence="1">
    <location>
        <begin position="361"/>
        <end position="385"/>
    </location>
</feature>
<name>A0A6J3S6A7_TURTR</name>
<reference evidence="2" key="1">
    <citation type="submission" date="2024-06" db="UniProtKB">
        <authorList>
            <consortium name="RefSeq"/>
        </authorList>
    </citation>
    <scope>NUCLEOTIDE SEQUENCE [LARGE SCALE GENOMIC DNA]</scope>
</reference>
<gene>
    <name evidence="3" type="primary">LOC117314230</name>
</gene>
<dbReference type="RefSeq" id="XP_033722450.1">
    <property type="nucleotide sequence ID" value="XM_033866559.1"/>
</dbReference>
<accession>A0A6J3S6A7</accession>
<feature type="compositionally biased region" description="Basic and acidic residues" evidence="1">
    <location>
        <begin position="24"/>
        <end position="34"/>
    </location>
</feature>
<feature type="compositionally biased region" description="Low complexity" evidence="1">
    <location>
        <begin position="143"/>
        <end position="161"/>
    </location>
</feature>
<evidence type="ECO:0000313" key="2">
    <source>
        <dbReference type="Proteomes" id="UP000245320"/>
    </source>
</evidence>